<evidence type="ECO:0000313" key="3">
    <source>
        <dbReference type="EMBL" id="MTV47594.1"/>
    </source>
</evidence>
<evidence type="ECO:0000313" key="4">
    <source>
        <dbReference type="Proteomes" id="UP000430670"/>
    </source>
</evidence>
<dbReference type="EMBL" id="WNKU01000001">
    <property type="protein sequence ID" value="MTV47594.1"/>
    <property type="molecule type" value="Genomic_DNA"/>
</dbReference>
<reference evidence="3 4" key="1">
    <citation type="submission" date="2019-11" db="EMBL/GenBank/DDBJ databases">
        <title>Whole-genome sequence of a the green, strictly anaerobic photosynthetic bacterium Heliobacillus mobilis DSM 6151.</title>
        <authorList>
            <person name="Kyndt J.A."/>
            <person name="Meyer T.E."/>
        </authorList>
    </citation>
    <scope>NUCLEOTIDE SEQUENCE [LARGE SCALE GENOMIC DNA]</scope>
    <source>
        <strain evidence="3 4">DSM 6151</strain>
    </source>
</reference>
<dbReference type="InterPro" id="IPR058709">
    <property type="entry name" value="BSH_RND-rel"/>
</dbReference>
<dbReference type="Proteomes" id="UP000430670">
    <property type="component" value="Unassembled WGS sequence"/>
</dbReference>
<feature type="domain" description="RND related barrel-sandwich hybrid" evidence="2">
    <location>
        <begin position="81"/>
        <end position="184"/>
    </location>
</feature>
<feature type="transmembrane region" description="Helical" evidence="1">
    <location>
        <begin position="21"/>
        <end position="42"/>
    </location>
</feature>
<keyword evidence="1" id="KW-0472">Membrane</keyword>
<keyword evidence="1" id="KW-1133">Transmembrane helix</keyword>
<protein>
    <recommendedName>
        <fullName evidence="2">RND related barrel-sandwich hybrid domain-containing protein</fullName>
    </recommendedName>
</protein>
<proteinExistence type="predicted"/>
<dbReference type="OrthoDB" id="1722186at2"/>
<evidence type="ECO:0000259" key="2">
    <source>
        <dbReference type="Pfam" id="PF26018"/>
    </source>
</evidence>
<dbReference type="Gene3D" id="2.40.420.20">
    <property type="match status" value="1"/>
</dbReference>
<keyword evidence="1" id="KW-0812">Transmembrane</keyword>
<dbReference type="AlphaFoldDB" id="A0A6I3SG14"/>
<dbReference type="RefSeq" id="WP_155474700.1">
    <property type="nucleotide sequence ID" value="NZ_WNKU01000001.1"/>
</dbReference>
<comment type="caution">
    <text evidence="3">The sequence shown here is derived from an EMBL/GenBank/DDBJ whole genome shotgun (WGS) entry which is preliminary data.</text>
</comment>
<sequence length="329" mass="36587">MSRLTMVPVGKEALKKRRRLAFLRLSALFAVLLLAGLGGWWLKDKITGMFVKVVVEVQPAKMGQLSETRPLPGWVIRDEFIVNAPLSGRVQRLVNDGERARVGAPVVKIKELNPSGSEMGSLQDVFSPRAGLISYRMDGLEEVLNSRVLDELNPEQLASLREKPWEVNPDSVVQKGTPLFKVVDNLEKAYFLIHYNVKDLGGPLVPARRVTLAINAAGPNFYGKVLNVRGGDDVWALIQLSNPPMEVLKARTMPLLLVDKVHKGILLPKSSLVERNGEQGVWVSVKNRAEWRNVNLVYTVDEQVIVDGLEEGLLVIQNPTLLKEGQEIK</sequence>
<name>A0A6I3SG14_HELMO</name>
<gene>
    <name evidence="3" type="ORF">GJ688_01195</name>
</gene>
<keyword evidence="4" id="KW-1185">Reference proteome</keyword>
<evidence type="ECO:0000256" key="1">
    <source>
        <dbReference type="SAM" id="Phobius"/>
    </source>
</evidence>
<accession>A0A6I3SG14</accession>
<organism evidence="3 4">
    <name type="scientific">Heliobacterium mobile</name>
    <name type="common">Heliobacillus mobilis</name>
    <dbReference type="NCBI Taxonomy" id="28064"/>
    <lineage>
        <taxon>Bacteria</taxon>
        <taxon>Bacillati</taxon>
        <taxon>Bacillota</taxon>
        <taxon>Clostridia</taxon>
        <taxon>Eubacteriales</taxon>
        <taxon>Heliobacteriaceae</taxon>
        <taxon>Heliobacterium</taxon>
    </lineage>
</organism>
<dbReference type="Pfam" id="PF26018">
    <property type="entry name" value="BSH_RND_rel"/>
    <property type="match status" value="1"/>
</dbReference>